<evidence type="ECO:0000313" key="3">
    <source>
        <dbReference type="EMBL" id="CCA69722.1"/>
    </source>
</evidence>
<feature type="domain" description="Protein kinase" evidence="2">
    <location>
        <begin position="8"/>
        <end position="308"/>
    </location>
</feature>
<dbReference type="InterPro" id="IPR011009">
    <property type="entry name" value="Kinase-like_dom_sf"/>
</dbReference>
<dbReference type="AlphaFoldDB" id="G4TEH9"/>
<dbReference type="Pfam" id="PF00069">
    <property type="entry name" value="Pkinase"/>
    <property type="match status" value="1"/>
</dbReference>
<dbReference type="InParanoid" id="G4TEH9"/>
<evidence type="ECO:0000313" key="4">
    <source>
        <dbReference type="Proteomes" id="UP000007148"/>
    </source>
</evidence>
<dbReference type="Gene3D" id="1.10.510.10">
    <property type="entry name" value="Transferase(Phosphotransferase) domain 1"/>
    <property type="match status" value="1"/>
</dbReference>
<dbReference type="HOGENOM" id="CLU_019279_2_0_1"/>
<dbReference type="OMA" id="QSRRIEY"/>
<dbReference type="InterPro" id="IPR050235">
    <property type="entry name" value="CK1_Ser-Thr_kinase"/>
</dbReference>
<evidence type="ECO:0000259" key="2">
    <source>
        <dbReference type="PROSITE" id="PS50011"/>
    </source>
</evidence>
<dbReference type="PANTHER" id="PTHR11909">
    <property type="entry name" value="CASEIN KINASE-RELATED"/>
    <property type="match status" value="1"/>
</dbReference>
<reference evidence="3 4" key="1">
    <citation type="journal article" date="2011" name="PLoS Pathog.">
        <title>Endophytic Life Strategies Decoded by Genome and Transcriptome Analyses of the Mutualistic Root Symbiont Piriformospora indica.</title>
        <authorList>
            <person name="Zuccaro A."/>
            <person name="Lahrmann U."/>
            <person name="Guldener U."/>
            <person name="Langen G."/>
            <person name="Pfiffi S."/>
            <person name="Biedenkopf D."/>
            <person name="Wong P."/>
            <person name="Samans B."/>
            <person name="Grimm C."/>
            <person name="Basiewicz M."/>
            <person name="Murat C."/>
            <person name="Martin F."/>
            <person name="Kogel K.H."/>
        </authorList>
    </citation>
    <scope>NUCLEOTIDE SEQUENCE [LARGE SCALE GENOMIC DNA]</scope>
    <source>
        <strain evidence="3 4">DSM 11827</strain>
    </source>
</reference>
<keyword evidence="1" id="KW-0067">ATP-binding</keyword>
<proteinExistence type="predicted"/>
<sequence length="372" mass="42361">MKYKIIPNGSRRVIGEGSYSNVFKAEEINTETRNLVALKVSRASLKIKRPLLRHESRILQRLQGHPTIPLLFGYGHLEHFEYLSMELLGQCISDYVKADMGLPVKTVVHVIDQLVDGLDHIHSHGIVNRDVKPGNILRVPNDPSRIKITDFNISKFFSRGPPTKFDPSTRSVVGSLNWASLNSHNGLDLRPRDDLESLAYTAINLLRGSLPWDNRPRLEADDRSQEVVRILKERASPAALSDGFPSAFGELIAYSRGLSYDQLPDYAYLRSLFSRLDLSGKDVDSAALDWTPCTVPKWPTSLTLEPELDFQENEDFDRDDGERPLKNSYDEWDFEWWDYRQAERYKELTFPATVGEELDGCVPAITYVDHSL</sequence>
<dbReference type="GO" id="GO:0004672">
    <property type="term" value="F:protein kinase activity"/>
    <property type="evidence" value="ECO:0007669"/>
    <property type="project" value="InterPro"/>
</dbReference>
<dbReference type="STRING" id="1109443.G4TEH9"/>
<dbReference type="InterPro" id="IPR000719">
    <property type="entry name" value="Prot_kinase_dom"/>
</dbReference>
<dbReference type="InterPro" id="IPR017441">
    <property type="entry name" value="Protein_kinase_ATP_BS"/>
</dbReference>
<keyword evidence="3" id="KW-0418">Kinase</keyword>
<comment type="caution">
    <text evidence="3">The sequence shown here is derived from an EMBL/GenBank/DDBJ whole genome shotgun (WGS) entry which is preliminary data.</text>
</comment>
<dbReference type="Proteomes" id="UP000007148">
    <property type="component" value="Unassembled WGS sequence"/>
</dbReference>
<dbReference type="GO" id="GO:0005524">
    <property type="term" value="F:ATP binding"/>
    <property type="evidence" value="ECO:0007669"/>
    <property type="project" value="UniProtKB-UniRule"/>
</dbReference>
<dbReference type="PROSITE" id="PS50011">
    <property type="entry name" value="PROTEIN_KINASE_DOM"/>
    <property type="match status" value="1"/>
</dbReference>
<name>G4TEH9_SERID</name>
<dbReference type="PROSITE" id="PS00107">
    <property type="entry name" value="PROTEIN_KINASE_ATP"/>
    <property type="match status" value="1"/>
</dbReference>
<keyword evidence="3" id="KW-0808">Transferase</keyword>
<keyword evidence="1" id="KW-0547">Nucleotide-binding</keyword>
<keyword evidence="4" id="KW-1185">Reference proteome</keyword>
<accession>G4TEH9</accession>
<dbReference type="SUPFAM" id="SSF56112">
    <property type="entry name" value="Protein kinase-like (PK-like)"/>
    <property type="match status" value="1"/>
</dbReference>
<organism evidence="3 4">
    <name type="scientific">Serendipita indica (strain DSM 11827)</name>
    <name type="common">Root endophyte fungus</name>
    <name type="synonym">Piriformospora indica</name>
    <dbReference type="NCBI Taxonomy" id="1109443"/>
    <lineage>
        <taxon>Eukaryota</taxon>
        <taxon>Fungi</taxon>
        <taxon>Dikarya</taxon>
        <taxon>Basidiomycota</taxon>
        <taxon>Agaricomycotina</taxon>
        <taxon>Agaricomycetes</taxon>
        <taxon>Sebacinales</taxon>
        <taxon>Serendipitaceae</taxon>
        <taxon>Serendipita</taxon>
    </lineage>
</organism>
<dbReference type="SMART" id="SM00220">
    <property type="entry name" value="S_TKc"/>
    <property type="match status" value="1"/>
</dbReference>
<dbReference type="OrthoDB" id="5579860at2759"/>
<dbReference type="EMBL" id="CAFZ01000062">
    <property type="protein sequence ID" value="CCA69722.1"/>
    <property type="molecule type" value="Genomic_DNA"/>
</dbReference>
<evidence type="ECO:0000256" key="1">
    <source>
        <dbReference type="PROSITE-ProRule" id="PRU10141"/>
    </source>
</evidence>
<dbReference type="eggNOG" id="KOG1164">
    <property type="taxonomic scope" value="Eukaryota"/>
</dbReference>
<gene>
    <name evidence="3" type="ORF">PIIN_03663</name>
</gene>
<feature type="binding site" evidence="1">
    <location>
        <position position="39"/>
    </location>
    <ligand>
        <name>ATP</name>
        <dbReference type="ChEBI" id="CHEBI:30616"/>
    </ligand>
</feature>
<protein>
    <submittedName>
        <fullName evidence="3">Probable casein kinase-1 hhp1</fullName>
    </submittedName>
</protein>